<keyword evidence="6" id="KW-1185">Reference proteome</keyword>
<dbReference type="InterPro" id="IPR013595">
    <property type="entry name" value="Pept_S33_TAP-like_C"/>
</dbReference>
<dbReference type="InterPro" id="IPR005944">
    <property type="entry name" value="Pro_iminopeptidase"/>
</dbReference>
<dbReference type="InterPro" id="IPR000073">
    <property type="entry name" value="AB_hydrolase_1"/>
</dbReference>
<dbReference type="Proteomes" id="UP000305451">
    <property type="component" value="Unassembled WGS sequence"/>
</dbReference>
<dbReference type="GO" id="GO:0005737">
    <property type="term" value="C:cytoplasm"/>
    <property type="evidence" value="ECO:0007669"/>
    <property type="project" value="InterPro"/>
</dbReference>
<feature type="domain" description="Peptidase S33 tripeptidyl aminopeptidase-like C-terminal" evidence="4">
    <location>
        <begin position="487"/>
        <end position="579"/>
    </location>
</feature>
<reference evidence="5 6" key="1">
    <citation type="journal article" date="2013" name="Int. J. Syst. Evol. Microbiol.">
        <title>Marinicauda pacifica gen. nov., sp. nov., a prosthecate alphaproteobacterium of the family Hyphomonadaceae isolated from deep seawater.</title>
        <authorList>
            <person name="Zhang X.Y."/>
            <person name="Li G.W."/>
            <person name="Wang C.S."/>
            <person name="Zhang Y.J."/>
            <person name="Xu X.W."/>
            <person name="Li H."/>
            <person name="Liu A."/>
            <person name="Liu C."/>
            <person name="Xie B.B."/>
            <person name="Qin Q.L."/>
            <person name="Xu Z."/>
            <person name="Chen X.L."/>
            <person name="Zhou B.C."/>
            <person name="Zhang Y.Z."/>
        </authorList>
    </citation>
    <scope>NUCLEOTIDE SEQUENCE [LARGE SCALE GENOMIC DNA]</scope>
    <source>
        <strain evidence="5 6">P-1 km-3</strain>
    </source>
</reference>
<keyword evidence="2" id="KW-0472">Membrane</keyword>
<feature type="domain" description="AB hydrolase-1" evidence="3">
    <location>
        <begin position="176"/>
        <end position="331"/>
    </location>
</feature>
<accession>A0A4S2HB84</accession>
<dbReference type="GO" id="GO:0004177">
    <property type="term" value="F:aminopeptidase activity"/>
    <property type="evidence" value="ECO:0007669"/>
    <property type="project" value="UniProtKB-EC"/>
</dbReference>
<sequence>MVRAQALVLASFEFPVALSHRFSHDRRGDAHAHRVLGDYSMRILMTALALATGLSCAGALALAQDGEEAASQTPAGAALENAAETLSPDIDAGPGPGLDAATAEPRAWQDLPGPVAFVCPFRSEVDYEPGEIECGFITVPENRSDPDSRLIRLHYVKIAATGEDDAGDAAETRDDPVIYLTGGPGVGVTSYVSRLREHDLVRHRDLYILEQRGIGASGNLCPYFTDTNRAALWTESVYEAEVEAAERMRACFQTAAAAGIDLSGYNTIENARDVRALREALGFEAWNVWGISYGSHLGQMLVREDPDGIRAIVLDAIVPNDIGDLMRMGRWGGLVLENVFSTCEDASVCNDLETRFAAALEQAKAEPVVVETDNTELYPEGRVRFGGEILAFAPFMMMYEQDEHPAIPAVMDTLITAVETDDMTVYDLLASGDMGGAAGMSISLGMANAIRCNDGYYAASARVAESDLEENPHFAGLIFTPEGAAYQAQVCVDEGLGPRNRDAYELVETDIPALIVNGAWDPVTPPPLAERVARGFSNGRYIAVPFAGHGPTRSMSECAGEVLTDFFDNPDAAALDAACLEEGVEAPVYLDLFETSAVRRAGIMATDDPQSLAGPGAWAGVSVLALLIAVFAFPLGWIARAIDRRPASELRAETGGARWLAVLAAASGLGFAALVALGGYQASEVSLFALLAGFAAPAGAGAWLVLIAGVLGLLAIVQVWRARASHHGMRVGTLAGITLTGLAAMSLTAFAIVWDLAPF</sequence>
<dbReference type="PANTHER" id="PTHR43722:SF1">
    <property type="entry name" value="PROLINE IMINOPEPTIDASE"/>
    <property type="match status" value="1"/>
</dbReference>
<keyword evidence="5" id="KW-0378">Hydrolase</keyword>
<evidence type="ECO:0000256" key="2">
    <source>
        <dbReference type="SAM" id="Phobius"/>
    </source>
</evidence>
<feature type="transmembrane region" description="Helical" evidence="2">
    <location>
        <begin position="617"/>
        <end position="638"/>
    </location>
</feature>
<evidence type="ECO:0000313" key="5">
    <source>
        <dbReference type="EMBL" id="TGY93174.1"/>
    </source>
</evidence>
<name>A0A4S2HB84_9PROT</name>
<gene>
    <name evidence="5" type="ORF">E5162_08925</name>
</gene>
<proteinExistence type="predicted"/>
<dbReference type="Pfam" id="PF00561">
    <property type="entry name" value="Abhydrolase_1"/>
    <property type="match status" value="1"/>
</dbReference>
<evidence type="ECO:0000313" key="6">
    <source>
        <dbReference type="Proteomes" id="UP000305451"/>
    </source>
</evidence>
<protein>
    <recommendedName>
        <fullName evidence="1">Proline iminopeptidase</fullName>
    </recommendedName>
</protein>
<dbReference type="EMBL" id="SRXV01000002">
    <property type="protein sequence ID" value="TGY93174.1"/>
    <property type="molecule type" value="Genomic_DNA"/>
</dbReference>
<feature type="transmembrane region" description="Helical" evidence="2">
    <location>
        <begin position="732"/>
        <end position="754"/>
    </location>
</feature>
<organism evidence="5 6">
    <name type="scientific">Marinicauda pacifica</name>
    <dbReference type="NCBI Taxonomy" id="1133559"/>
    <lineage>
        <taxon>Bacteria</taxon>
        <taxon>Pseudomonadati</taxon>
        <taxon>Pseudomonadota</taxon>
        <taxon>Alphaproteobacteria</taxon>
        <taxon>Maricaulales</taxon>
        <taxon>Maricaulaceae</taxon>
        <taxon>Marinicauda</taxon>
    </lineage>
</organism>
<evidence type="ECO:0000259" key="3">
    <source>
        <dbReference type="Pfam" id="PF00561"/>
    </source>
</evidence>
<dbReference type="SUPFAM" id="SSF53474">
    <property type="entry name" value="alpha/beta-Hydrolases"/>
    <property type="match status" value="1"/>
</dbReference>
<dbReference type="PANTHER" id="PTHR43722">
    <property type="entry name" value="PROLINE IMINOPEPTIDASE"/>
    <property type="match status" value="1"/>
</dbReference>
<dbReference type="AlphaFoldDB" id="A0A4S2HB84"/>
<dbReference type="Gene3D" id="3.40.50.1820">
    <property type="entry name" value="alpha/beta hydrolase"/>
    <property type="match status" value="1"/>
</dbReference>
<dbReference type="GO" id="GO:0006508">
    <property type="term" value="P:proteolysis"/>
    <property type="evidence" value="ECO:0007669"/>
    <property type="project" value="InterPro"/>
</dbReference>
<dbReference type="Pfam" id="PF08386">
    <property type="entry name" value="Abhydrolase_4"/>
    <property type="match status" value="1"/>
</dbReference>
<feature type="transmembrane region" description="Helical" evidence="2">
    <location>
        <begin position="659"/>
        <end position="680"/>
    </location>
</feature>
<dbReference type="InterPro" id="IPR029058">
    <property type="entry name" value="AB_hydrolase_fold"/>
</dbReference>
<keyword evidence="2" id="KW-0812">Transmembrane</keyword>
<comment type="caution">
    <text evidence="5">The sequence shown here is derived from an EMBL/GenBank/DDBJ whole genome shotgun (WGS) entry which is preliminary data.</text>
</comment>
<evidence type="ECO:0000259" key="4">
    <source>
        <dbReference type="Pfam" id="PF08386"/>
    </source>
</evidence>
<keyword evidence="2" id="KW-1133">Transmembrane helix</keyword>
<evidence type="ECO:0000256" key="1">
    <source>
        <dbReference type="ARBA" id="ARBA00021843"/>
    </source>
</evidence>
<feature type="transmembrane region" description="Helical" evidence="2">
    <location>
        <begin position="700"/>
        <end position="720"/>
    </location>
</feature>